<evidence type="ECO:0000313" key="2">
    <source>
        <dbReference type="EMBL" id="EGT31182.1"/>
    </source>
</evidence>
<dbReference type="HOGENOM" id="CLU_023822_0_0_1"/>
<keyword evidence="3" id="KW-1185">Reference proteome</keyword>
<dbReference type="FunCoup" id="G0M8V2">
    <property type="interactions" value="148"/>
</dbReference>
<evidence type="ECO:0000256" key="1">
    <source>
        <dbReference type="SAM" id="MobiDB-lite"/>
    </source>
</evidence>
<dbReference type="OMA" id="ELGCCDL"/>
<name>G0M8V2_CAEBE</name>
<dbReference type="InterPro" id="IPR029982">
    <property type="entry name" value="Kptn"/>
</dbReference>
<dbReference type="PANTHER" id="PTHR15435">
    <property type="entry name" value="KICSTOR COMPLEX PROTEIN KAPTIN"/>
    <property type="match status" value="1"/>
</dbReference>
<accession>G0M8V2</accession>
<evidence type="ECO:0000313" key="3">
    <source>
        <dbReference type="Proteomes" id="UP000008068"/>
    </source>
</evidence>
<dbReference type="GO" id="GO:0007015">
    <property type="term" value="P:actin filament organization"/>
    <property type="evidence" value="ECO:0007669"/>
    <property type="project" value="InterPro"/>
</dbReference>
<gene>
    <name evidence="2" type="ORF">CAEBREN_05352</name>
</gene>
<organism evidence="3">
    <name type="scientific">Caenorhabditis brenneri</name>
    <name type="common">Nematode worm</name>
    <dbReference type="NCBI Taxonomy" id="135651"/>
    <lineage>
        <taxon>Eukaryota</taxon>
        <taxon>Metazoa</taxon>
        <taxon>Ecdysozoa</taxon>
        <taxon>Nematoda</taxon>
        <taxon>Chromadorea</taxon>
        <taxon>Rhabditida</taxon>
        <taxon>Rhabditina</taxon>
        <taxon>Rhabditomorpha</taxon>
        <taxon>Rhabditoidea</taxon>
        <taxon>Rhabditidae</taxon>
        <taxon>Peloderinae</taxon>
        <taxon>Caenorhabditis</taxon>
    </lineage>
</organism>
<dbReference type="AlphaFoldDB" id="G0M8V2"/>
<sequence>MEPENRGSLYELGCCDLSLETSGDCLAILVVFWIELNTNNVPAKCFGSVYRINKFQKVSFCKLIPSPSMVACCRLTDRKSFTADHHCLLVFSKDAQVSAYRVEPNVIERIEDVFDWFPSLALTNLPGGTLKTSCKICSTYRFSAVGLDTGVLIVSVCMIEGNVILDSVRLRYASPISVVEFLPQVSNDVQRLLISSFMGPAEIWRLKFIEEKKLVWERECTFERSQYYDSIICACVYRFYHGAPPCVMFGTYSGRILQYELPPPTKLVRKSMSRVQKCAKPINLLINHGIYFIKQTGFNEISVITPFGLYVLRENFRCSKRLQRFGQLWLNRYQNSILVRNPKKVDDYTAAELRRFSMDSINEIVMRPRVGSTVSQMTLRYTDEENLHERRRQTLGAKDYQVSLDLRMISNPPQPFQRGATTSASGSSNGSTNRLRQLDINVTDQFYQDGPSDPLHSPNRAAPSPRINAISHDLSHPQSPLATGEHRPQPVFFRAINKSMSSPKSTKPQK</sequence>
<dbReference type="GO" id="GO:0051015">
    <property type="term" value="F:actin filament binding"/>
    <property type="evidence" value="ECO:0007669"/>
    <property type="project" value="TreeGrafter"/>
</dbReference>
<dbReference type="GO" id="GO:0034198">
    <property type="term" value="P:cellular response to amino acid starvation"/>
    <property type="evidence" value="ECO:0007669"/>
    <property type="project" value="TreeGrafter"/>
</dbReference>
<dbReference type="eggNOG" id="ENOG502S7MD">
    <property type="taxonomic scope" value="Eukaryota"/>
</dbReference>
<proteinExistence type="predicted"/>
<dbReference type="GO" id="GO:1904262">
    <property type="term" value="P:negative regulation of TORC1 signaling"/>
    <property type="evidence" value="ECO:0007669"/>
    <property type="project" value="TreeGrafter"/>
</dbReference>
<feature type="compositionally biased region" description="Low complexity" evidence="1">
    <location>
        <begin position="419"/>
        <end position="433"/>
    </location>
</feature>
<dbReference type="STRING" id="135651.G0M8V2"/>
<dbReference type="EMBL" id="GL379787">
    <property type="protein sequence ID" value="EGT31182.1"/>
    <property type="molecule type" value="Genomic_DNA"/>
</dbReference>
<feature type="compositionally biased region" description="Polar residues" evidence="1">
    <location>
        <begin position="498"/>
        <end position="510"/>
    </location>
</feature>
<feature type="region of interest" description="Disordered" evidence="1">
    <location>
        <begin position="445"/>
        <end position="510"/>
    </location>
</feature>
<protein>
    <submittedName>
        <fullName evidence="2">Uncharacterized protein</fullName>
    </submittedName>
</protein>
<feature type="region of interest" description="Disordered" evidence="1">
    <location>
        <begin position="409"/>
        <end position="433"/>
    </location>
</feature>
<dbReference type="Proteomes" id="UP000008068">
    <property type="component" value="Unassembled WGS sequence"/>
</dbReference>
<dbReference type="OrthoDB" id="10267127at2759"/>
<dbReference type="GO" id="GO:0030027">
    <property type="term" value="C:lamellipodium"/>
    <property type="evidence" value="ECO:0007669"/>
    <property type="project" value="TreeGrafter"/>
</dbReference>
<dbReference type="InParanoid" id="G0M8V2"/>
<dbReference type="GO" id="GO:0015629">
    <property type="term" value="C:actin cytoskeleton"/>
    <property type="evidence" value="ECO:0007669"/>
    <property type="project" value="InterPro"/>
</dbReference>
<dbReference type="PANTHER" id="PTHR15435:SF2">
    <property type="entry name" value="KICSTOR COMPLEX PROTEIN KAPTIN"/>
    <property type="match status" value="1"/>
</dbReference>
<reference evidence="3" key="1">
    <citation type="submission" date="2011-07" db="EMBL/GenBank/DDBJ databases">
        <authorList>
            <consortium name="Caenorhabditis brenneri Sequencing and Analysis Consortium"/>
            <person name="Wilson R.K."/>
        </authorList>
    </citation>
    <scope>NUCLEOTIDE SEQUENCE [LARGE SCALE GENOMIC DNA]</scope>
    <source>
        <strain evidence="3">PB2801</strain>
    </source>
</reference>